<dbReference type="VEuPathDB" id="FungiDB:AeMF1_005577"/>
<dbReference type="Proteomes" id="UP000481153">
    <property type="component" value="Unassembled WGS sequence"/>
</dbReference>
<feature type="domain" description="SET" evidence="1">
    <location>
        <begin position="64"/>
        <end position="179"/>
    </location>
</feature>
<keyword evidence="3" id="KW-1185">Reference proteome</keyword>
<evidence type="ECO:0000313" key="2">
    <source>
        <dbReference type="EMBL" id="KAF0724847.1"/>
    </source>
</evidence>
<evidence type="ECO:0000313" key="3">
    <source>
        <dbReference type="Proteomes" id="UP000481153"/>
    </source>
</evidence>
<accession>A0A6G0WER6</accession>
<gene>
    <name evidence="2" type="ORF">Ae201684_016596</name>
</gene>
<sequence length="184" mass="20630">MRVRFTPVVPEEVKKANEKSRRARAQDKRKAVRLLISLFKAIPPRQLFSLRDARKRGCYGATKPIVVTGPSKIERAGAGVFACVDLLPGDVVTTYDGQVVLQVPQEPSYAIRYDFGATPAWIDGLREFQNGKGVGSFVNRADREAHFYKNCDYIQDGNTLAIKITKRVKAGEELFTTCGRSYRM</sequence>
<protein>
    <recommendedName>
        <fullName evidence="1">SET domain-containing protein</fullName>
    </recommendedName>
</protein>
<reference evidence="2 3" key="1">
    <citation type="submission" date="2019-07" db="EMBL/GenBank/DDBJ databases">
        <title>Genomics analysis of Aphanomyces spp. identifies a new class of oomycete effector associated with host adaptation.</title>
        <authorList>
            <person name="Gaulin E."/>
        </authorList>
    </citation>
    <scope>NUCLEOTIDE SEQUENCE [LARGE SCALE GENOMIC DNA]</scope>
    <source>
        <strain evidence="2 3">ATCC 201684</strain>
    </source>
</reference>
<dbReference type="EMBL" id="VJMJ01000261">
    <property type="protein sequence ID" value="KAF0724847.1"/>
    <property type="molecule type" value="Genomic_DNA"/>
</dbReference>
<proteinExistence type="predicted"/>
<name>A0A6G0WER6_9STRA</name>
<evidence type="ECO:0000259" key="1">
    <source>
        <dbReference type="PROSITE" id="PS50280"/>
    </source>
</evidence>
<dbReference type="SUPFAM" id="SSF82199">
    <property type="entry name" value="SET domain"/>
    <property type="match status" value="1"/>
</dbReference>
<dbReference type="InterPro" id="IPR046341">
    <property type="entry name" value="SET_dom_sf"/>
</dbReference>
<organism evidence="2 3">
    <name type="scientific">Aphanomyces euteiches</name>
    <dbReference type="NCBI Taxonomy" id="100861"/>
    <lineage>
        <taxon>Eukaryota</taxon>
        <taxon>Sar</taxon>
        <taxon>Stramenopiles</taxon>
        <taxon>Oomycota</taxon>
        <taxon>Saprolegniomycetes</taxon>
        <taxon>Saprolegniales</taxon>
        <taxon>Verrucalvaceae</taxon>
        <taxon>Aphanomyces</taxon>
    </lineage>
</organism>
<dbReference type="Pfam" id="PF00856">
    <property type="entry name" value="SET"/>
    <property type="match status" value="1"/>
</dbReference>
<comment type="caution">
    <text evidence="2">The sequence shown here is derived from an EMBL/GenBank/DDBJ whole genome shotgun (WGS) entry which is preliminary data.</text>
</comment>
<dbReference type="Gene3D" id="2.170.270.10">
    <property type="entry name" value="SET domain"/>
    <property type="match status" value="1"/>
</dbReference>
<dbReference type="PROSITE" id="PS50280">
    <property type="entry name" value="SET"/>
    <property type="match status" value="1"/>
</dbReference>
<dbReference type="AlphaFoldDB" id="A0A6G0WER6"/>
<dbReference type="InterPro" id="IPR001214">
    <property type="entry name" value="SET_dom"/>
</dbReference>